<evidence type="ECO:0000259" key="7">
    <source>
        <dbReference type="PROSITE" id="PS51462"/>
    </source>
</evidence>
<dbReference type="FunFam" id="3.90.79.10:FF:000074">
    <property type="entry name" value="Mutt/nudix family protein-like protein"/>
    <property type="match status" value="1"/>
</dbReference>
<sequence>MISSMKVLSRALPLSTRGRPVSDYVRKIRTLDHWAQSDSSLSLEFQVGRFALMVDRRPLVALNNDKRLMNLRILEYAEMKRKLADYGLSVDMASSALLDAVENSTGDYTAVFGSSLRTAEMPDDSPISIDKLRSQLAATLGGSFVDLRRAMLTLESDRDRSLLAKMHSLTRWSRIYRRCPKCASALRMRASKTAAACMSCDRVYYPTYAPVAICVVSNRENTHALLIRHQGTVNTVYTAIAGFANMGESLEETVRREVAEEVGIECDSVEQLNMSQSWPIPQGSLMCAFRAVADSRQKIEMCADELDAARWFSREDVALAYENTIRDPQLIFAPRSDEVQQELKYIPPQGAIAHRIIKHWLDEKSS</sequence>
<dbReference type="AlphaFoldDB" id="A0A0M3HVT2"/>
<reference evidence="9" key="1">
    <citation type="submission" date="2017-02" db="UniProtKB">
        <authorList>
            <consortium name="WormBaseParasite"/>
        </authorList>
    </citation>
    <scope>IDENTIFICATION</scope>
</reference>
<dbReference type="Pfam" id="PF00293">
    <property type="entry name" value="NUDIX"/>
    <property type="match status" value="1"/>
</dbReference>
<evidence type="ECO:0000313" key="8">
    <source>
        <dbReference type="Proteomes" id="UP000036681"/>
    </source>
</evidence>
<name>A0A0M3HVT2_ASCLU</name>
<dbReference type="GO" id="GO:0046872">
    <property type="term" value="F:metal ion binding"/>
    <property type="evidence" value="ECO:0007669"/>
    <property type="project" value="UniProtKB-KW"/>
</dbReference>
<dbReference type="PANTHER" id="PTHR11383">
    <property type="entry name" value="NUCLEOSIDE DIPHOSPHATE-LINKED MOIETY X MOTIF 13"/>
    <property type="match status" value="1"/>
</dbReference>
<evidence type="ECO:0000256" key="5">
    <source>
        <dbReference type="ARBA" id="ARBA00022842"/>
    </source>
</evidence>
<comment type="cofactor">
    <cofactor evidence="1">
        <name>Mg(2+)</name>
        <dbReference type="ChEBI" id="CHEBI:18420"/>
    </cofactor>
</comment>
<evidence type="ECO:0000313" key="9">
    <source>
        <dbReference type="WBParaSite" id="ALUE_0000712401-mRNA-1"/>
    </source>
</evidence>
<evidence type="ECO:0000256" key="2">
    <source>
        <dbReference type="ARBA" id="ARBA00012381"/>
    </source>
</evidence>
<dbReference type="PROSITE" id="PS00893">
    <property type="entry name" value="NUDIX_BOX"/>
    <property type="match status" value="1"/>
</dbReference>
<evidence type="ECO:0000256" key="3">
    <source>
        <dbReference type="ARBA" id="ARBA00022723"/>
    </source>
</evidence>
<accession>A0A0M3HVT2</accession>
<feature type="domain" description="Nudix hydrolase" evidence="7">
    <location>
        <begin position="206"/>
        <end position="334"/>
    </location>
</feature>
<evidence type="ECO:0000256" key="1">
    <source>
        <dbReference type="ARBA" id="ARBA00001946"/>
    </source>
</evidence>
<dbReference type="InterPro" id="IPR020084">
    <property type="entry name" value="NUDIX_hydrolase_CS"/>
</dbReference>
<dbReference type="EC" id="3.6.1.22" evidence="2"/>
<dbReference type="SUPFAM" id="SSF55811">
    <property type="entry name" value="Nudix"/>
    <property type="match status" value="1"/>
</dbReference>
<dbReference type="WBParaSite" id="ALUE_0000712401-mRNA-1">
    <property type="protein sequence ID" value="ALUE_0000712401-mRNA-1"/>
    <property type="gene ID" value="ALUE_0000712401"/>
</dbReference>
<organism evidence="8 9">
    <name type="scientific">Ascaris lumbricoides</name>
    <name type="common">Giant roundworm</name>
    <dbReference type="NCBI Taxonomy" id="6252"/>
    <lineage>
        <taxon>Eukaryota</taxon>
        <taxon>Metazoa</taxon>
        <taxon>Ecdysozoa</taxon>
        <taxon>Nematoda</taxon>
        <taxon>Chromadorea</taxon>
        <taxon>Rhabditida</taxon>
        <taxon>Spirurina</taxon>
        <taxon>Ascaridomorpha</taxon>
        <taxon>Ascaridoidea</taxon>
        <taxon>Ascarididae</taxon>
        <taxon>Ascaris</taxon>
    </lineage>
</organism>
<keyword evidence="8" id="KW-1185">Reference proteome</keyword>
<dbReference type="InterPro" id="IPR000086">
    <property type="entry name" value="NUDIX_hydrolase_dom"/>
</dbReference>
<keyword evidence="3" id="KW-0479">Metal-binding</keyword>
<proteinExistence type="predicted"/>
<dbReference type="GO" id="GO:0016787">
    <property type="term" value="F:hydrolase activity"/>
    <property type="evidence" value="ECO:0007669"/>
    <property type="project" value="UniProtKB-KW"/>
</dbReference>
<dbReference type="InterPro" id="IPR015797">
    <property type="entry name" value="NUDIX_hydrolase-like_dom_sf"/>
</dbReference>
<dbReference type="PANTHER" id="PTHR11383:SF3">
    <property type="entry name" value="NAD(P)H PYROPHOSPHATASE NUDT13, MITOCHONDRIAL"/>
    <property type="match status" value="1"/>
</dbReference>
<keyword evidence="6" id="KW-0520">NAD</keyword>
<dbReference type="PROSITE" id="PS51462">
    <property type="entry name" value="NUDIX"/>
    <property type="match status" value="1"/>
</dbReference>
<keyword evidence="5" id="KW-0460">Magnesium</keyword>
<evidence type="ECO:0000256" key="6">
    <source>
        <dbReference type="ARBA" id="ARBA00023027"/>
    </source>
</evidence>
<dbReference type="CDD" id="cd03429">
    <property type="entry name" value="NUDIX_NADH_pyrophosphatase_Nudt13"/>
    <property type="match status" value="1"/>
</dbReference>
<protein>
    <recommendedName>
        <fullName evidence="2">NAD(+) diphosphatase</fullName>
        <ecNumber evidence="2">3.6.1.22</ecNumber>
    </recommendedName>
</protein>
<keyword evidence="4" id="KW-0378">Hydrolase</keyword>
<evidence type="ECO:0000256" key="4">
    <source>
        <dbReference type="ARBA" id="ARBA00022801"/>
    </source>
</evidence>
<dbReference type="Gene3D" id="3.90.79.20">
    <property type="match status" value="1"/>
</dbReference>
<dbReference type="Gene3D" id="3.90.79.10">
    <property type="entry name" value="Nucleoside Triphosphate Pyrophosphohydrolase"/>
    <property type="match status" value="1"/>
</dbReference>
<dbReference type="Proteomes" id="UP000036681">
    <property type="component" value="Unplaced"/>
</dbReference>
<dbReference type="InterPro" id="IPR049734">
    <property type="entry name" value="NudC-like_C"/>
</dbReference>